<feature type="domain" description="Aldehyde dehydrogenase" evidence="1">
    <location>
        <begin position="10"/>
        <end position="182"/>
    </location>
</feature>
<evidence type="ECO:0000259" key="1">
    <source>
        <dbReference type="Pfam" id="PF00171"/>
    </source>
</evidence>
<accession>T0Z9Q8</accession>
<dbReference type="AlphaFoldDB" id="T0Z9Q8"/>
<dbReference type="InterPro" id="IPR015590">
    <property type="entry name" value="Aldehyde_DH_dom"/>
</dbReference>
<dbReference type="PANTHER" id="PTHR11699">
    <property type="entry name" value="ALDEHYDE DEHYDROGENASE-RELATED"/>
    <property type="match status" value="1"/>
</dbReference>
<dbReference type="SUPFAM" id="SSF53720">
    <property type="entry name" value="ALDH-like"/>
    <property type="match status" value="1"/>
</dbReference>
<organism evidence="2">
    <name type="scientific">mine drainage metagenome</name>
    <dbReference type="NCBI Taxonomy" id="410659"/>
    <lineage>
        <taxon>unclassified sequences</taxon>
        <taxon>metagenomes</taxon>
        <taxon>ecological metagenomes</taxon>
    </lineage>
</organism>
<feature type="non-terminal residue" evidence="2">
    <location>
        <position position="182"/>
    </location>
</feature>
<proteinExistence type="predicted"/>
<name>T0Z9Q8_9ZZZZ</name>
<reference evidence="2" key="1">
    <citation type="submission" date="2013-08" db="EMBL/GenBank/DDBJ databases">
        <authorList>
            <person name="Mendez C."/>
            <person name="Richter M."/>
            <person name="Ferrer M."/>
            <person name="Sanchez J."/>
        </authorList>
    </citation>
    <scope>NUCLEOTIDE SEQUENCE</scope>
</reference>
<sequence length="182" mass="19275">MEGHGGPARPLLDPARNAPVAEVAVGDRDDARRALEAAQAAFERPGWATDDGSVRAQVLRRLAAKLAESVEAFARLETLSMGKPLRESRGDIQYVVRTLAYVSGLADKIEGATIPVPGPRFDYTLKEPLGVTVHIAPWNYPLLLAMRSVAPALAAGNTVVLKPATPTPLTAIALARLAHDSG</sequence>
<reference evidence="2" key="2">
    <citation type="journal article" date="2014" name="ISME J.">
        <title>Microbial stratification in low pH oxic and suboxic macroscopic growths along an acid mine drainage.</title>
        <authorList>
            <person name="Mendez-Garcia C."/>
            <person name="Mesa V."/>
            <person name="Sprenger R.R."/>
            <person name="Richter M."/>
            <person name="Diez M.S."/>
            <person name="Solano J."/>
            <person name="Bargiela R."/>
            <person name="Golyshina O.V."/>
            <person name="Manteca A."/>
            <person name="Ramos J.L."/>
            <person name="Gallego J.R."/>
            <person name="Llorente I."/>
            <person name="Martins Dos Santos V.A."/>
            <person name="Jensen O.N."/>
            <person name="Pelaez A.I."/>
            <person name="Sanchez J."/>
            <person name="Ferrer M."/>
        </authorList>
    </citation>
    <scope>NUCLEOTIDE SEQUENCE</scope>
</reference>
<evidence type="ECO:0000313" key="2">
    <source>
        <dbReference type="EMBL" id="EQD41773.1"/>
    </source>
</evidence>
<gene>
    <name evidence="2" type="ORF">B1B_14383</name>
</gene>
<dbReference type="EMBL" id="AUZY01009526">
    <property type="protein sequence ID" value="EQD41773.1"/>
    <property type="molecule type" value="Genomic_DNA"/>
</dbReference>
<dbReference type="GO" id="GO:0016491">
    <property type="term" value="F:oxidoreductase activity"/>
    <property type="evidence" value="ECO:0007669"/>
    <property type="project" value="InterPro"/>
</dbReference>
<comment type="caution">
    <text evidence="2">The sequence shown here is derived from an EMBL/GenBank/DDBJ whole genome shotgun (WGS) entry which is preliminary data.</text>
</comment>
<dbReference type="InterPro" id="IPR016162">
    <property type="entry name" value="Ald_DH_N"/>
</dbReference>
<protein>
    <submittedName>
        <fullName evidence="2">Aldehyde dehydrogenase (NAD) family protein</fullName>
    </submittedName>
</protein>
<dbReference type="Pfam" id="PF00171">
    <property type="entry name" value="Aldedh"/>
    <property type="match status" value="1"/>
</dbReference>
<dbReference type="Gene3D" id="3.40.605.10">
    <property type="entry name" value="Aldehyde Dehydrogenase, Chain A, domain 1"/>
    <property type="match status" value="1"/>
</dbReference>
<dbReference type="InterPro" id="IPR016161">
    <property type="entry name" value="Ald_DH/histidinol_DH"/>
</dbReference>